<reference evidence="2 3" key="1">
    <citation type="submission" date="2024-06" db="EMBL/GenBank/DDBJ databases">
        <authorList>
            <person name="Kaempfer P."/>
            <person name="Viver T."/>
        </authorList>
    </citation>
    <scope>NUCLEOTIDE SEQUENCE [LARGE SCALE GENOMIC DNA]</scope>
    <source>
        <strain evidence="2 3">ST-119</strain>
    </source>
</reference>
<accession>A0ABW8YZS8</accession>
<evidence type="ECO:0000313" key="2">
    <source>
        <dbReference type="EMBL" id="MFL9845708.1"/>
    </source>
</evidence>
<dbReference type="EMBL" id="JBELPZ010000020">
    <property type="protein sequence ID" value="MFL9845708.1"/>
    <property type="molecule type" value="Genomic_DNA"/>
</dbReference>
<evidence type="ECO:0008006" key="4">
    <source>
        <dbReference type="Google" id="ProtNLM"/>
    </source>
</evidence>
<name>A0ABW8YZS8_9FLAO</name>
<comment type="caution">
    <text evidence="2">The sequence shown here is derived from an EMBL/GenBank/DDBJ whole genome shotgun (WGS) entry which is preliminary data.</text>
</comment>
<feature type="chain" id="PRO_5045813459" description="DUF4369 domain-containing protein" evidence="1">
    <location>
        <begin position="24"/>
        <end position="251"/>
    </location>
</feature>
<proteinExistence type="predicted"/>
<feature type="signal peptide" evidence="1">
    <location>
        <begin position="1"/>
        <end position="23"/>
    </location>
</feature>
<dbReference type="RefSeq" id="WP_408085989.1">
    <property type="nucleotide sequence ID" value="NZ_JBELPZ010000020.1"/>
</dbReference>
<organism evidence="2 3">
    <name type="scientific">Flavobacterium rhizosphaerae</name>
    <dbReference type="NCBI Taxonomy" id="3163298"/>
    <lineage>
        <taxon>Bacteria</taxon>
        <taxon>Pseudomonadati</taxon>
        <taxon>Bacteroidota</taxon>
        <taxon>Flavobacteriia</taxon>
        <taxon>Flavobacteriales</taxon>
        <taxon>Flavobacteriaceae</taxon>
        <taxon>Flavobacterium</taxon>
    </lineage>
</organism>
<protein>
    <recommendedName>
        <fullName evidence="4">DUF4369 domain-containing protein</fullName>
    </recommendedName>
</protein>
<evidence type="ECO:0000256" key="1">
    <source>
        <dbReference type="SAM" id="SignalP"/>
    </source>
</evidence>
<keyword evidence="3" id="KW-1185">Reference proteome</keyword>
<keyword evidence="1" id="KW-0732">Signal</keyword>
<evidence type="ECO:0000313" key="3">
    <source>
        <dbReference type="Proteomes" id="UP001629156"/>
    </source>
</evidence>
<gene>
    <name evidence="2" type="ORF">ABS766_14895</name>
</gene>
<sequence>MKNSNRILFFTVLLFAITAGATAQQRELLKGKVITDSVSVSYLTVQNLTTGRATVTDAEAVFTISAHAGDTLFFSGMPIRDLKLVLKKADFKEALFVVRADVNVIMLDEVVVHNLTGNLAVDSKRSNIAVYKPEFDTRQINKDIISGGGAANGSMNFIAIYKMVAKNKSKIPDTKPYVSDKPFTVKVRELYEDEFFVKTLKIEKEDIPIFLQYCAPQGSDWLLNPKNELQLITYLTDKSSAFLKEKTFRQD</sequence>
<dbReference type="Proteomes" id="UP001629156">
    <property type="component" value="Unassembled WGS sequence"/>
</dbReference>